<reference evidence="9 10" key="1">
    <citation type="submission" date="2024-04" db="EMBL/GenBank/DDBJ databases">
        <authorList>
            <person name="Waldvogel A.-M."/>
            <person name="Schoenle A."/>
        </authorList>
    </citation>
    <scope>NUCLEOTIDE SEQUENCE [LARGE SCALE GENOMIC DNA]</scope>
</reference>
<feature type="region of interest" description="Disordered" evidence="5">
    <location>
        <begin position="48"/>
        <end position="69"/>
    </location>
</feature>
<dbReference type="InterPro" id="IPR001828">
    <property type="entry name" value="ANF_lig-bd_rcpt"/>
</dbReference>
<gene>
    <name evidence="9" type="ORF">KC01_LOCUS14296</name>
</gene>
<dbReference type="InterPro" id="IPR044925">
    <property type="entry name" value="His-Me_finger_sf"/>
</dbReference>
<dbReference type="GO" id="GO:0016020">
    <property type="term" value="C:membrane"/>
    <property type="evidence" value="ECO:0007669"/>
    <property type="project" value="UniProtKB-SubCell"/>
</dbReference>
<dbReference type="InterPro" id="IPR001604">
    <property type="entry name" value="Endo_G_ENPP1-like_dom"/>
</dbReference>
<proteinExistence type="predicted"/>
<comment type="subcellular location">
    <subcellularLocation>
        <location evidence="1">Membrane</location>
    </subcellularLocation>
</comment>
<evidence type="ECO:0000256" key="6">
    <source>
        <dbReference type="SAM" id="SignalP"/>
    </source>
</evidence>
<organism evidence="9 10">
    <name type="scientific">Knipowitschia caucasica</name>
    <name type="common">Caucasian dwarf goby</name>
    <name type="synonym">Pomatoschistus caucasicus</name>
    <dbReference type="NCBI Taxonomy" id="637954"/>
    <lineage>
        <taxon>Eukaryota</taxon>
        <taxon>Metazoa</taxon>
        <taxon>Chordata</taxon>
        <taxon>Craniata</taxon>
        <taxon>Vertebrata</taxon>
        <taxon>Euteleostomi</taxon>
        <taxon>Actinopterygii</taxon>
        <taxon>Neopterygii</taxon>
        <taxon>Teleostei</taxon>
        <taxon>Neoteleostei</taxon>
        <taxon>Acanthomorphata</taxon>
        <taxon>Gobiaria</taxon>
        <taxon>Gobiiformes</taxon>
        <taxon>Gobioidei</taxon>
        <taxon>Gobiidae</taxon>
        <taxon>Gobiinae</taxon>
        <taxon>Knipowitschia</taxon>
    </lineage>
</organism>
<dbReference type="SUPFAM" id="SSF53822">
    <property type="entry name" value="Periplasmic binding protein-like I"/>
    <property type="match status" value="1"/>
</dbReference>
<feature type="domain" description="DNA/RNA non-specific endonuclease/pyrophosphatase/phosphodiesterase" evidence="8">
    <location>
        <begin position="270"/>
        <end position="484"/>
    </location>
</feature>
<dbReference type="SUPFAM" id="SSF54060">
    <property type="entry name" value="His-Me finger endonucleases"/>
    <property type="match status" value="1"/>
</dbReference>
<evidence type="ECO:0000259" key="7">
    <source>
        <dbReference type="SMART" id="SM00477"/>
    </source>
</evidence>
<evidence type="ECO:0000313" key="9">
    <source>
        <dbReference type="EMBL" id="CAL1583875.1"/>
    </source>
</evidence>
<dbReference type="SMART" id="SM00477">
    <property type="entry name" value="NUC"/>
    <property type="match status" value="1"/>
</dbReference>
<keyword evidence="10" id="KW-1185">Reference proteome</keyword>
<feature type="signal peptide" evidence="6">
    <location>
        <begin position="1"/>
        <end position="48"/>
    </location>
</feature>
<dbReference type="GO" id="GO:0016787">
    <property type="term" value="F:hydrolase activity"/>
    <property type="evidence" value="ECO:0007669"/>
    <property type="project" value="InterPro"/>
</dbReference>
<evidence type="ECO:0000259" key="8">
    <source>
        <dbReference type="SMART" id="SM00892"/>
    </source>
</evidence>
<dbReference type="Proteomes" id="UP001497482">
    <property type="component" value="Chromosome 16"/>
</dbReference>
<keyword evidence="6" id="KW-0732">Signal</keyword>
<evidence type="ECO:0000256" key="3">
    <source>
        <dbReference type="ARBA" id="ARBA00022989"/>
    </source>
</evidence>
<sequence length="505" mass="55235">MSDIDVQRCWLSPPLPGLHDWQWNMSSLSRLLLWKCFLLLTTAPGSGGQSTGGQSAGGQSAGGQSAGGQSTGGLRMAAILDEQVSWCGRGERAALTLARDDVNEQLQGSRGSVEVEVYELLQDSQYHTTETMCQILPKGVVAVIGPASSPASGSTVSHICGEKEIPHVKIGPEETPKLPYLRFASVTLHPSNEDLSLAVASVLRSLGFPTTSLICAKAELRRLVSLRLLNKVEEILVPFSPTDEVFSYNMSQLPFGRPAVLFHTHYSLLHHVDFISGFSKDLSLPLWASYTLPAQGTLLDLELASTQSCLRADQRVSPAHSQSCSVYQQQEHLSYGFLFPPDLSTCAESRLEASLITNTVPMFPAFKRVWSYLQRVLFRRYAEERNGVNILVGPVFDHDSDGLRDSAEQIAESSAGAPPIPSHMFAVVSSCVDYNTTVEDCEDHLELFSFILPNRQDNSEACNSQDPVRSQAWRSQSPAGVPVSAWYLCPALCHSRVPLRTHSYG</sequence>
<dbReference type="Pfam" id="PF01223">
    <property type="entry name" value="Endonuclease_NS"/>
    <property type="match status" value="1"/>
</dbReference>
<feature type="domain" description="ENPP1-3/EXOG-like endonuclease/phosphodiesterase" evidence="7">
    <location>
        <begin position="271"/>
        <end position="479"/>
    </location>
</feature>
<name>A0AAV2K7H1_KNICA</name>
<keyword evidence="3" id="KW-1133">Transmembrane helix</keyword>
<evidence type="ECO:0000256" key="5">
    <source>
        <dbReference type="SAM" id="MobiDB-lite"/>
    </source>
</evidence>
<evidence type="ECO:0008006" key="11">
    <source>
        <dbReference type="Google" id="ProtNLM"/>
    </source>
</evidence>
<protein>
    <recommendedName>
        <fullName evidence="11">Receptor ligand binding region domain-containing protein</fullName>
    </recommendedName>
</protein>
<dbReference type="GO" id="GO:0003676">
    <property type="term" value="F:nucleic acid binding"/>
    <property type="evidence" value="ECO:0007669"/>
    <property type="project" value="InterPro"/>
</dbReference>
<evidence type="ECO:0000313" key="10">
    <source>
        <dbReference type="Proteomes" id="UP001497482"/>
    </source>
</evidence>
<dbReference type="Gene3D" id="3.40.50.2300">
    <property type="match status" value="1"/>
</dbReference>
<dbReference type="InterPro" id="IPR028082">
    <property type="entry name" value="Peripla_BP_I"/>
</dbReference>
<dbReference type="Pfam" id="PF01094">
    <property type="entry name" value="ANF_receptor"/>
    <property type="match status" value="1"/>
</dbReference>
<dbReference type="GO" id="GO:0046872">
    <property type="term" value="F:metal ion binding"/>
    <property type="evidence" value="ECO:0007669"/>
    <property type="project" value="InterPro"/>
</dbReference>
<dbReference type="Gene3D" id="3.40.570.10">
    <property type="entry name" value="Extracellular Endonuclease, subunit A"/>
    <property type="match status" value="1"/>
</dbReference>
<dbReference type="SMART" id="SM00892">
    <property type="entry name" value="Endonuclease_NS"/>
    <property type="match status" value="1"/>
</dbReference>
<dbReference type="EMBL" id="OZ035838">
    <property type="protein sequence ID" value="CAL1583875.1"/>
    <property type="molecule type" value="Genomic_DNA"/>
</dbReference>
<evidence type="ECO:0000256" key="2">
    <source>
        <dbReference type="ARBA" id="ARBA00022692"/>
    </source>
</evidence>
<keyword evidence="4" id="KW-0472">Membrane</keyword>
<feature type="chain" id="PRO_5043371134" description="Receptor ligand binding region domain-containing protein" evidence="6">
    <location>
        <begin position="49"/>
        <end position="505"/>
    </location>
</feature>
<dbReference type="AlphaFoldDB" id="A0AAV2K7H1"/>
<dbReference type="InterPro" id="IPR044929">
    <property type="entry name" value="DNA/RNA_non-sp_Endonuclease_sf"/>
</dbReference>
<evidence type="ECO:0000256" key="4">
    <source>
        <dbReference type="ARBA" id="ARBA00023136"/>
    </source>
</evidence>
<dbReference type="InterPro" id="IPR020821">
    <property type="entry name" value="ENPP1-3/EXOG-like_nuc-like"/>
</dbReference>
<keyword evidence="2" id="KW-0812">Transmembrane</keyword>
<evidence type="ECO:0000256" key="1">
    <source>
        <dbReference type="ARBA" id="ARBA00004370"/>
    </source>
</evidence>
<accession>A0AAV2K7H1</accession>